<evidence type="ECO:0000259" key="7">
    <source>
        <dbReference type="PROSITE" id="PS50158"/>
    </source>
</evidence>
<dbReference type="OrthoDB" id="8026949at2759"/>
<comment type="caution">
    <text evidence="8">The sequence shown here is derived from an EMBL/GenBank/DDBJ whole genome shotgun (WGS) entry which is preliminary data.</text>
</comment>
<evidence type="ECO:0000256" key="4">
    <source>
        <dbReference type="ARBA" id="ARBA00022833"/>
    </source>
</evidence>
<feature type="domain" description="CCHC-type" evidence="7">
    <location>
        <begin position="260"/>
        <end position="276"/>
    </location>
</feature>
<dbReference type="PROSITE" id="PS50158">
    <property type="entry name" value="ZF_CCHC"/>
    <property type="match status" value="8"/>
</dbReference>
<keyword evidence="2" id="KW-0677">Repeat</keyword>
<evidence type="ECO:0000256" key="2">
    <source>
        <dbReference type="ARBA" id="ARBA00022737"/>
    </source>
</evidence>
<feature type="domain" description="CCHC-type" evidence="7">
    <location>
        <begin position="359"/>
        <end position="372"/>
    </location>
</feature>
<evidence type="ECO:0000256" key="1">
    <source>
        <dbReference type="ARBA" id="ARBA00022723"/>
    </source>
</evidence>
<keyword evidence="3 5" id="KW-0863">Zinc-finger</keyword>
<feature type="domain" description="CCHC-type" evidence="7">
    <location>
        <begin position="112"/>
        <end position="127"/>
    </location>
</feature>
<dbReference type="AlphaFoldDB" id="A0A9P4YSM8"/>
<evidence type="ECO:0000313" key="8">
    <source>
        <dbReference type="EMBL" id="KAF4121087.1"/>
    </source>
</evidence>
<feature type="domain" description="CCHC-type" evidence="7">
    <location>
        <begin position="383"/>
        <end position="398"/>
    </location>
</feature>
<dbReference type="Proteomes" id="UP000749293">
    <property type="component" value="Unassembled WGS sequence"/>
</dbReference>
<dbReference type="SUPFAM" id="SSF57756">
    <property type="entry name" value="Retrovirus zinc finger-like domains"/>
    <property type="match status" value="5"/>
</dbReference>
<feature type="domain" description="CCHC-type" evidence="7">
    <location>
        <begin position="91"/>
        <end position="106"/>
    </location>
</feature>
<evidence type="ECO:0000313" key="9">
    <source>
        <dbReference type="Proteomes" id="UP000749293"/>
    </source>
</evidence>
<gene>
    <name evidence="8" type="ORF">GMORB2_2574</name>
</gene>
<dbReference type="GO" id="GO:0008270">
    <property type="term" value="F:zinc ion binding"/>
    <property type="evidence" value="ECO:0007669"/>
    <property type="project" value="UniProtKB-KW"/>
</dbReference>
<feature type="domain" description="CCHC-type" evidence="7">
    <location>
        <begin position="70"/>
        <end position="85"/>
    </location>
</feature>
<dbReference type="PANTHER" id="PTHR47103:SF8">
    <property type="entry name" value="DNA-BINDING PROTEIN"/>
    <property type="match status" value="1"/>
</dbReference>
<reference evidence="8" key="1">
    <citation type="submission" date="2020-03" db="EMBL/GenBank/DDBJ databases">
        <title>Site-based positive gene gene selection in Geosmithia morbida across the United States reveals a broad range of putative effectors and factors for local host and environmental adapation.</title>
        <authorList>
            <person name="Onufrak A."/>
            <person name="Murdoch R.W."/>
            <person name="Gazis R."/>
            <person name="Huff M."/>
            <person name="Staton M."/>
            <person name="Klingeman W."/>
            <person name="Hadziabdic D."/>
        </authorList>
    </citation>
    <scope>NUCLEOTIDE SEQUENCE</scope>
    <source>
        <strain evidence="8">1262</strain>
    </source>
</reference>
<dbReference type="GO" id="GO:0003676">
    <property type="term" value="F:nucleic acid binding"/>
    <property type="evidence" value="ECO:0007669"/>
    <property type="project" value="InterPro"/>
</dbReference>
<name>A0A9P4YSM8_9HYPO</name>
<organism evidence="8 9">
    <name type="scientific">Geosmithia morbida</name>
    <dbReference type="NCBI Taxonomy" id="1094350"/>
    <lineage>
        <taxon>Eukaryota</taxon>
        <taxon>Fungi</taxon>
        <taxon>Dikarya</taxon>
        <taxon>Ascomycota</taxon>
        <taxon>Pezizomycotina</taxon>
        <taxon>Sordariomycetes</taxon>
        <taxon>Hypocreomycetidae</taxon>
        <taxon>Hypocreales</taxon>
        <taxon>Bionectriaceae</taxon>
        <taxon>Geosmithia</taxon>
    </lineage>
</organism>
<keyword evidence="1" id="KW-0479">Metal-binding</keyword>
<feature type="domain" description="CCHC-type" evidence="7">
    <location>
        <begin position="335"/>
        <end position="348"/>
    </location>
</feature>
<dbReference type="EMBL" id="JAANYQ010000014">
    <property type="protein sequence ID" value="KAF4121087.1"/>
    <property type="molecule type" value="Genomic_DNA"/>
</dbReference>
<dbReference type="RefSeq" id="XP_035319739.1">
    <property type="nucleotide sequence ID" value="XM_035464553.1"/>
</dbReference>
<feature type="region of interest" description="Disordered" evidence="6">
    <location>
        <begin position="421"/>
        <end position="440"/>
    </location>
</feature>
<evidence type="ECO:0000256" key="3">
    <source>
        <dbReference type="ARBA" id="ARBA00022771"/>
    </source>
</evidence>
<evidence type="ECO:0000256" key="5">
    <source>
        <dbReference type="PROSITE-ProRule" id="PRU00047"/>
    </source>
</evidence>
<dbReference type="InterPro" id="IPR036875">
    <property type="entry name" value="Znf_CCHC_sf"/>
</dbReference>
<dbReference type="GeneID" id="55968804"/>
<keyword evidence="9" id="KW-1185">Reference proteome</keyword>
<dbReference type="PANTHER" id="PTHR47103">
    <property type="entry name" value="DNA-BINDING PROTEIN"/>
    <property type="match status" value="1"/>
</dbReference>
<accession>A0A9P4YSM8</accession>
<feature type="region of interest" description="Disordered" evidence="6">
    <location>
        <begin position="1"/>
        <end position="29"/>
    </location>
</feature>
<dbReference type="InterPro" id="IPR001878">
    <property type="entry name" value="Znf_CCHC"/>
</dbReference>
<dbReference type="Pfam" id="PF00098">
    <property type="entry name" value="zf-CCHC"/>
    <property type="match status" value="8"/>
</dbReference>
<proteinExistence type="predicted"/>
<sequence>MTGWGPDPHLPTQDAPGWNSRGNDAVDQSGGGNASCSGCGQASHDTDSCPNAVIADSSGYQLVGGEIDTCFGCGETGHRRADCSNAEPMTCNYCKQPGHMIKNCPDKGALVCGNCGEEGHIWRSCEKPRKINRDHVADVDPEVAWAKLKQAASERDVDDAREALQEYVKALDGAPTYKEIQIGLIGNRINLWLIGLDRQLAGAFTNMDLQGNTGKKYSISYRFSEKPCRPREREGWPESREDLLNRLNDAGDTVDSGKQRCYNCGEFGHGSKSCTEPPRERDEEPSLCRNCNGEDHRLRDCPLPRVDKSACRNCGQSGHRATRCGEPVNVDNITCRKCEKTGHLSRDCLEEGGGGGGGCRNCGQAGHFAKECGQPRSMDLVTCRNCEKTGHVSRDCPEPKDWSKVQCKNCQRFGHTHARCKGPSQDAPVDDQGGLDNAGFSGDAGGFNNAARFQNAADFAPSTASTGGNGNAGGW</sequence>
<evidence type="ECO:0000256" key="6">
    <source>
        <dbReference type="SAM" id="MobiDB-lite"/>
    </source>
</evidence>
<feature type="domain" description="CCHC-type" evidence="7">
    <location>
        <begin position="311"/>
        <end position="324"/>
    </location>
</feature>
<dbReference type="Gene3D" id="4.10.60.10">
    <property type="entry name" value="Zinc finger, CCHC-type"/>
    <property type="match status" value="4"/>
</dbReference>
<keyword evidence="4" id="KW-0862">Zinc</keyword>
<dbReference type="SMART" id="SM00343">
    <property type="entry name" value="ZnF_C2HC"/>
    <property type="match status" value="11"/>
</dbReference>
<protein>
    <submittedName>
        <fullName evidence="8">Zinc knuckle</fullName>
    </submittedName>
</protein>